<reference evidence="1 2" key="1">
    <citation type="submission" date="2019-07" db="EMBL/GenBank/DDBJ databases">
        <title>New species of Amycolatopsis and Streptomyces.</title>
        <authorList>
            <person name="Duangmal K."/>
            <person name="Teo W.F.A."/>
            <person name="Lipun K."/>
        </authorList>
    </citation>
    <scope>NUCLEOTIDE SEQUENCE [LARGE SCALE GENOMIC DNA]</scope>
    <source>
        <strain evidence="1 2">TISTR 2346</strain>
    </source>
</reference>
<name>A0A5N8WEB2_9ACTN</name>
<dbReference type="Proteomes" id="UP000326979">
    <property type="component" value="Unassembled WGS sequence"/>
</dbReference>
<sequence>MDMFADDPRSSELFREVRGSSHRAPVELPWLDVEQAVLIAVNRVPGDDVALALDYRTSPSDPRVVGSDFWTNPRQCEWRVVTPGFSSFAQALGL</sequence>
<accession>A0A5N8WEB2</accession>
<protein>
    <submittedName>
        <fullName evidence="1">Uncharacterized protein</fullName>
    </submittedName>
</protein>
<gene>
    <name evidence="1" type="ORF">FNH04_38985</name>
</gene>
<dbReference type="AlphaFoldDB" id="A0A5N8WEB2"/>
<evidence type="ECO:0000313" key="1">
    <source>
        <dbReference type="EMBL" id="MPY45677.1"/>
    </source>
</evidence>
<dbReference type="EMBL" id="VJZE01000492">
    <property type="protein sequence ID" value="MPY45677.1"/>
    <property type="molecule type" value="Genomic_DNA"/>
</dbReference>
<keyword evidence="2" id="KW-1185">Reference proteome</keyword>
<dbReference type="RefSeq" id="WP_228031864.1">
    <property type="nucleotide sequence ID" value="NZ_BAABEQ010000050.1"/>
</dbReference>
<comment type="caution">
    <text evidence="1">The sequence shown here is derived from an EMBL/GenBank/DDBJ whole genome shotgun (WGS) entry which is preliminary data.</text>
</comment>
<evidence type="ECO:0000313" key="2">
    <source>
        <dbReference type="Proteomes" id="UP000326979"/>
    </source>
</evidence>
<organism evidence="1 2">
    <name type="scientific">Streptomyces phyllanthi</name>
    <dbReference type="NCBI Taxonomy" id="1803180"/>
    <lineage>
        <taxon>Bacteria</taxon>
        <taxon>Bacillati</taxon>
        <taxon>Actinomycetota</taxon>
        <taxon>Actinomycetes</taxon>
        <taxon>Kitasatosporales</taxon>
        <taxon>Streptomycetaceae</taxon>
        <taxon>Streptomyces</taxon>
    </lineage>
</organism>
<proteinExistence type="predicted"/>